<evidence type="ECO:0000313" key="2">
    <source>
        <dbReference type="Proteomes" id="UP000593579"/>
    </source>
</evidence>
<evidence type="ECO:0008006" key="3">
    <source>
        <dbReference type="Google" id="ProtNLM"/>
    </source>
</evidence>
<dbReference type="EMBL" id="JABEZY010000013">
    <property type="protein sequence ID" value="MBA0751590.1"/>
    <property type="molecule type" value="Genomic_DNA"/>
</dbReference>
<keyword evidence="2" id="KW-1185">Reference proteome</keyword>
<organism evidence="1 2">
    <name type="scientific">Gossypium gossypioides</name>
    <name type="common">Mexican cotton</name>
    <name type="synonym">Selera gossypioides</name>
    <dbReference type="NCBI Taxonomy" id="34282"/>
    <lineage>
        <taxon>Eukaryota</taxon>
        <taxon>Viridiplantae</taxon>
        <taxon>Streptophyta</taxon>
        <taxon>Embryophyta</taxon>
        <taxon>Tracheophyta</taxon>
        <taxon>Spermatophyta</taxon>
        <taxon>Magnoliopsida</taxon>
        <taxon>eudicotyledons</taxon>
        <taxon>Gunneridae</taxon>
        <taxon>Pentapetalae</taxon>
        <taxon>rosids</taxon>
        <taxon>malvids</taxon>
        <taxon>Malvales</taxon>
        <taxon>Malvaceae</taxon>
        <taxon>Malvoideae</taxon>
        <taxon>Gossypium</taxon>
    </lineage>
</organism>
<evidence type="ECO:0000313" key="1">
    <source>
        <dbReference type="EMBL" id="MBA0751590.1"/>
    </source>
</evidence>
<dbReference type="InterPro" id="IPR011993">
    <property type="entry name" value="PH-like_dom_sf"/>
</dbReference>
<protein>
    <recommendedName>
        <fullName evidence="3">GRAM domain-containing protein</fullName>
    </recommendedName>
</protein>
<dbReference type="OrthoDB" id="1736712at2759"/>
<accession>A0A7J9CSV9</accession>
<dbReference type="Proteomes" id="UP000593579">
    <property type="component" value="Unassembled WGS sequence"/>
</dbReference>
<name>A0A7J9CSV9_GOSGO</name>
<dbReference type="PANTHER" id="PTHR31969">
    <property type="entry name" value="GEM-LIKE PROTEIN 2"/>
    <property type="match status" value="1"/>
</dbReference>
<gene>
    <name evidence="1" type="ORF">Gogos_000505</name>
</gene>
<dbReference type="Gene3D" id="2.30.29.30">
    <property type="entry name" value="Pleckstrin-homology domain (PH domain)/Phosphotyrosine-binding domain (PTB)"/>
    <property type="match status" value="1"/>
</dbReference>
<sequence length="239" mass="26329">MHILEQVIGVPMKSTTYQVERTPKRYLPNSAGQYQVPSYAEGSNISRKGKGNIVLKRMNKLGKKADTFAHGLREHGMKSNTLKVLIPLEKIKGVNESENMKKTSQKYMEIVTVDDFQFWFMGFLNYHKAFKIHDITSVGNGDISAPQETGRSVVNLMALQLRKQPPQHSAAPAGVGEYGAPTIGQPIGGSLFSTVGTPMNLLALVHMAYRVRAPVPGAMVPSAPMNIFYNVGHDIKSFI</sequence>
<proteinExistence type="predicted"/>
<comment type="caution">
    <text evidence="1">The sequence shown here is derived from an EMBL/GenBank/DDBJ whole genome shotgun (WGS) entry which is preliminary data.</text>
</comment>
<dbReference type="AlphaFoldDB" id="A0A7J9CSV9"/>
<reference evidence="1 2" key="1">
    <citation type="journal article" date="2019" name="Genome Biol. Evol.">
        <title>Insights into the evolution of the New World diploid cottons (Gossypium, subgenus Houzingenia) based on genome sequencing.</title>
        <authorList>
            <person name="Grover C.E."/>
            <person name="Arick M.A. 2nd"/>
            <person name="Thrash A."/>
            <person name="Conover J.L."/>
            <person name="Sanders W.S."/>
            <person name="Peterson D.G."/>
            <person name="Frelichowski J.E."/>
            <person name="Scheffler J.A."/>
            <person name="Scheffler B.E."/>
            <person name="Wendel J.F."/>
        </authorList>
    </citation>
    <scope>NUCLEOTIDE SEQUENCE [LARGE SCALE GENOMIC DNA]</scope>
    <source>
        <strain evidence="1">5</strain>
        <tissue evidence="1">Leaf</tissue>
    </source>
</reference>
<dbReference type="InterPro" id="IPR037848">
    <property type="entry name" value="GEM-like"/>
</dbReference>